<dbReference type="Gene3D" id="3.40.190.10">
    <property type="entry name" value="Periplasmic binding protein-like II"/>
    <property type="match status" value="2"/>
</dbReference>
<keyword evidence="4" id="KW-0804">Transcription</keyword>
<feature type="domain" description="HTH lysR-type" evidence="5">
    <location>
        <begin position="3"/>
        <end position="60"/>
    </location>
</feature>
<accession>A0ABP9WES5</accession>
<evidence type="ECO:0000259" key="5">
    <source>
        <dbReference type="PROSITE" id="PS50931"/>
    </source>
</evidence>
<comment type="caution">
    <text evidence="6">The sequence shown here is derived from an EMBL/GenBank/DDBJ whole genome shotgun (WGS) entry which is preliminary data.</text>
</comment>
<dbReference type="InterPro" id="IPR036390">
    <property type="entry name" value="WH_DNA-bd_sf"/>
</dbReference>
<evidence type="ECO:0000256" key="2">
    <source>
        <dbReference type="ARBA" id="ARBA00023015"/>
    </source>
</evidence>
<evidence type="ECO:0000256" key="1">
    <source>
        <dbReference type="ARBA" id="ARBA00009437"/>
    </source>
</evidence>
<dbReference type="Proteomes" id="UP001426770">
    <property type="component" value="Unassembled WGS sequence"/>
</dbReference>
<dbReference type="PANTHER" id="PTHR30126:SF39">
    <property type="entry name" value="HTH-TYPE TRANSCRIPTIONAL REGULATOR CYSL"/>
    <property type="match status" value="1"/>
</dbReference>
<evidence type="ECO:0000256" key="4">
    <source>
        <dbReference type="ARBA" id="ARBA00023163"/>
    </source>
</evidence>
<dbReference type="PANTHER" id="PTHR30126">
    <property type="entry name" value="HTH-TYPE TRANSCRIPTIONAL REGULATOR"/>
    <property type="match status" value="1"/>
</dbReference>
<proteinExistence type="inferred from homology"/>
<evidence type="ECO:0000256" key="3">
    <source>
        <dbReference type="ARBA" id="ARBA00023125"/>
    </source>
</evidence>
<dbReference type="RefSeq" id="WP_345378014.1">
    <property type="nucleotide sequence ID" value="NZ_BAABRR010000001.1"/>
</dbReference>
<dbReference type="InterPro" id="IPR036388">
    <property type="entry name" value="WH-like_DNA-bd_sf"/>
</dbReference>
<dbReference type="Pfam" id="PF03466">
    <property type="entry name" value="LysR_substrate"/>
    <property type="match status" value="1"/>
</dbReference>
<name>A0ABP9WES5_9MICO</name>
<gene>
    <name evidence="6" type="ORF">Lsed01_00137</name>
</gene>
<keyword evidence="3" id="KW-0238">DNA-binding</keyword>
<organism evidence="6 7">
    <name type="scientific">Demequina sediminis</name>
    <dbReference type="NCBI Taxonomy" id="1930058"/>
    <lineage>
        <taxon>Bacteria</taxon>
        <taxon>Bacillati</taxon>
        <taxon>Actinomycetota</taxon>
        <taxon>Actinomycetes</taxon>
        <taxon>Micrococcales</taxon>
        <taxon>Demequinaceae</taxon>
        <taxon>Demequina</taxon>
    </lineage>
</organism>
<comment type="similarity">
    <text evidence="1">Belongs to the LysR transcriptional regulatory family.</text>
</comment>
<evidence type="ECO:0000313" key="6">
    <source>
        <dbReference type="EMBL" id="GAA5517728.1"/>
    </source>
</evidence>
<dbReference type="Gene3D" id="1.10.10.10">
    <property type="entry name" value="Winged helix-like DNA-binding domain superfamily/Winged helix DNA-binding domain"/>
    <property type="match status" value="1"/>
</dbReference>
<dbReference type="EMBL" id="BAABRR010000001">
    <property type="protein sequence ID" value="GAA5517728.1"/>
    <property type="molecule type" value="Genomic_DNA"/>
</dbReference>
<keyword evidence="2" id="KW-0805">Transcription regulation</keyword>
<protein>
    <submittedName>
        <fullName evidence="6">HTH-type transcriptional regulator Rv2282c</fullName>
    </submittedName>
</protein>
<keyword evidence="7" id="KW-1185">Reference proteome</keyword>
<dbReference type="SUPFAM" id="SSF46785">
    <property type="entry name" value="Winged helix' DNA-binding domain"/>
    <property type="match status" value="1"/>
</dbReference>
<evidence type="ECO:0000313" key="7">
    <source>
        <dbReference type="Proteomes" id="UP001426770"/>
    </source>
</evidence>
<dbReference type="PROSITE" id="PS50931">
    <property type="entry name" value="HTH_LYSR"/>
    <property type="match status" value="1"/>
</dbReference>
<dbReference type="Pfam" id="PF00126">
    <property type="entry name" value="HTH_1"/>
    <property type="match status" value="1"/>
</dbReference>
<dbReference type="InterPro" id="IPR000847">
    <property type="entry name" value="LysR_HTH_N"/>
</dbReference>
<dbReference type="InterPro" id="IPR005119">
    <property type="entry name" value="LysR_subst-bd"/>
</dbReference>
<dbReference type="SUPFAM" id="SSF53850">
    <property type="entry name" value="Periplasmic binding protein-like II"/>
    <property type="match status" value="1"/>
</dbReference>
<reference evidence="6 7" key="1">
    <citation type="submission" date="2024-02" db="EMBL/GenBank/DDBJ databases">
        <title>Lysinimicrobium sediminis NBRC 112286.</title>
        <authorList>
            <person name="Ichikawa N."/>
            <person name="Katano-Makiyama Y."/>
            <person name="Hidaka K."/>
        </authorList>
    </citation>
    <scope>NUCLEOTIDE SEQUENCE [LARGE SCALE GENOMIC DNA]</scope>
    <source>
        <strain evidence="6 7">NBRC 112286</strain>
    </source>
</reference>
<sequence length="298" mass="31219">MATSLEELRMLVAVEANGSLTGAARELGVTQQAVSQRMRALERRWGLSLFSRTTRGTVLTDHGVMVAGWAAAVIQQSEGFESAVAALRTVRAARVRVGASLTVAEHLVPHWLVRYAATPDAAHVELTAVNSAAVEHRVRDGRDDLGFVETPDAPEGLAAMVVAHDEVVIVVAPGHTWARRSGIAAEELARTPLLSREAGSGTRLTLERALEAALGPGAVVAPAAELSTTAAIRATVLAGGGVAALSERAVHDDLQAGRLVRVPVLGPSLTRPLAAVWDPRRRLSPAASRILEIAAGRG</sequence>
<dbReference type="PRINTS" id="PR00039">
    <property type="entry name" value="HTHLYSR"/>
</dbReference>